<organism evidence="4 5">
    <name type="scientific">Fusibacter paucivorans</name>
    <dbReference type="NCBI Taxonomy" id="76009"/>
    <lineage>
        <taxon>Bacteria</taxon>
        <taxon>Bacillati</taxon>
        <taxon>Bacillota</taxon>
        <taxon>Clostridia</taxon>
        <taxon>Eubacteriales</taxon>
        <taxon>Eubacteriales Family XII. Incertae Sedis</taxon>
        <taxon>Fusibacter</taxon>
    </lineage>
</organism>
<dbReference type="InterPro" id="IPR008880">
    <property type="entry name" value="Trigger_fac_C"/>
</dbReference>
<keyword evidence="1" id="KW-0697">Rotamase</keyword>
<evidence type="ECO:0000256" key="2">
    <source>
        <dbReference type="ARBA" id="ARBA00023235"/>
    </source>
</evidence>
<sequence length="169" mass="19596">MGIVVKHYKGVEVTRMKNAVSEKKAEIQIRDAILDKILDANDIDIPQNVIDEEASRMAMERQHQMKYESLAGTCDFDYFYPREEDMAELKEEACKYLKTEVILRGIIDAERFEVTIDELEAEAQVIATREQISIEMVKDFLGENLESLRNDLLIRKALDFIYDNAVIQM</sequence>
<keyword evidence="2" id="KW-0413">Isomerase</keyword>
<proteinExistence type="predicted"/>
<dbReference type="InterPro" id="IPR027304">
    <property type="entry name" value="Trigger_fact/SurA_dom_sf"/>
</dbReference>
<dbReference type="EMBL" id="JAHBCL010000014">
    <property type="protein sequence ID" value="MBS7526904.1"/>
    <property type="molecule type" value="Genomic_DNA"/>
</dbReference>
<dbReference type="SUPFAM" id="SSF109998">
    <property type="entry name" value="Triger factor/SurA peptide-binding domain-like"/>
    <property type="match status" value="1"/>
</dbReference>
<accession>A0ABS5PP02</accession>
<evidence type="ECO:0000313" key="5">
    <source>
        <dbReference type="Proteomes" id="UP000746471"/>
    </source>
</evidence>
<name>A0ABS5PP02_9FIRM</name>
<evidence type="ECO:0000256" key="1">
    <source>
        <dbReference type="ARBA" id="ARBA00023110"/>
    </source>
</evidence>
<comment type="caution">
    <text evidence="4">The sequence shown here is derived from an EMBL/GenBank/DDBJ whole genome shotgun (WGS) entry which is preliminary data.</text>
</comment>
<dbReference type="Pfam" id="PF05698">
    <property type="entry name" value="Trigger_C"/>
    <property type="match status" value="1"/>
</dbReference>
<dbReference type="InterPro" id="IPR037041">
    <property type="entry name" value="Trigger_fac_C_sf"/>
</dbReference>
<keyword evidence="5" id="KW-1185">Reference proteome</keyword>
<reference evidence="4 5" key="1">
    <citation type="submission" date="2021-05" db="EMBL/GenBank/DDBJ databases">
        <title>Fusibacter ferrireducens sp. nov., an anaerobic, sulfur- and Fe-reducing bacterium isolated from the mangrove sediment.</title>
        <authorList>
            <person name="Qiu D."/>
        </authorList>
    </citation>
    <scope>NUCLEOTIDE SEQUENCE [LARGE SCALE GENOMIC DNA]</scope>
    <source>
        <strain evidence="4 5">DSM 12116</strain>
    </source>
</reference>
<evidence type="ECO:0000313" key="4">
    <source>
        <dbReference type="EMBL" id="MBS7526904.1"/>
    </source>
</evidence>
<dbReference type="Gene3D" id="1.10.3120.10">
    <property type="entry name" value="Trigger factor, C-terminal domain"/>
    <property type="match status" value="1"/>
</dbReference>
<protein>
    <recommendedName>
        <fullName evidence="3">Trigger factor C-terminal domain-containing protein</fullName>
    </recommendedName>
</protein>
<dbReference type="Proteomes" id="UP000746471">
    <property type="component" value="Unassembled WGS sequence"/>
</dbReference>
<evidence type="ECO:0000259" key="3">
    <source>
        <dbReference type="Pfam" id="PF05698"/>
    </source>
</evidence>
<feature type="domain" description="Trigger factor C-terminal" evidence="3">
    <location>
        <begin position="22"/>
        <end position="162"/>
    </location>
</feature>
<dbReference type="RefSeq" id="WP_213236765.1">
    <property type="nucleotide sequence ID" value="NZ_JAHBCL010000014.1"/>
</dbReference>
<gene>
    <name evidence="4" type="ORF">KHM83_09460</name>
</gene>